<name>A0A0E9WGZ4_ANGAN</name>
<sequence length="48" mass="6093">MVCVQYFYTYNNFIAFFLRSLYNSVKIIKLKYRSCLQEKHYFYETRME</sequence>
<protein>
    <submittedName>
        <fullName evidence="1">Uncharacterized protein</fullName>
    </submittedName>
</protein>
<reference evidence="1" key="2">
    <citation type="journal article" date="2015" name="Fish Shellfish Immunol.">
        <title>Early steps in the European eel (Anguilla anguilla)-Vibrio vulnificus interaction in the gills: Role of the RtxA13 toxin.</title>
        <authorList>
            <person name="Callol A."/>
            <person name="Pajuelo D."/>
            <person name="Ebbesson L."/>
            <person name="Teles M."/>
            <person name="MacKenzie S."/>
            <person name="Amaro C."/>
        </authorList>
    </citation>
    <scope>NUCLEOTIDE SEQUENCE</scope>
</reference>
<reference evidence="1" key="1">
    <citation type="submission" date="2014-11" db="EMBL/GenBank/DDBJ databases">
        <authorList>
            <person name="Amaro Gonzalez C."/>
        </authorList>
    </citation>
    <scope>NUCLEOTIDE SEQUENCE</scope>
</reference>
<proteinExistence type="predicted"/>
<dbReference type="EMBL" id="GBXM01019011">
    <property type="protein sequence ID" value="JAH89566.1"/>
    <property type="molecule type" value="Transcribed_RNA"/>
</dbReference>
<accession>A0A0E9WGZ4</accession>
<evidence type="ECO:0000313" key="1">
    <source>
        <dbReference type="EMBL" id="JAH89566.1"/>
    </source>
</evidence>
<dbReference type="AlphaFoldDB" id="A0A0E9WGZ4"/>
<organism evidence="1">
    <name type="scientific">Anguilla anguilla</name>
    <name type="common">European freshwater eel</name>
    <name type="synonym">Muraena anguilla</name>
    <dbReference type="NCBI Taxonomy" id="7936"/>
    <lineage>
        <taxon>Eukaryota</taxon>
        <taxon>Metazoa</taxon>
        <taxon>Chordata</taxon>
        <taxon>Craniata</taxon>
        <taxon>Vertebrata</taxon>
        <taxon>Euteleostomi</taxon>
        <taxon>Actinopterygii</taxon>
        <taxon>Neopterygii</taxon>
        <taxon>Teleostei</taxon>
        <taxon>Anguilliformes</taxon>
        <taxon>Anguillidae</taxon>
        <taxon>Anguilla</taxon>
    </lineage>
</organism>